<keyword evidence="4 7" id="KW-1133">Transmembrane helix</keyword>
<evidence type="ECO:0000313" key="8">
    <source>
        <dbReference type="EMBL" id="EEC47114.1"/>
    </source>
</evidence>
<comment type="similarity">
    <text evidence="2 6">Belongs to the DP1 family.</text>
</comment>
<dbReference type="OMA" id="WVINGSH"/>
<dbReference type="EMBL" id="CM000614">
    <property type="protein sequence ID" value="EEC47114.1"/>
    <property type="molecule type" value="Genomic_DNA"/>
</dbReference>
<reference evidence="8 9" key="1">
    <citation type="journal article" date="2008" name="Nature">
        <title>The Phaeodactylum genome reveals the evolutionary history of diatom genomes.</title>
        <authorList>
            <person name="Bowler C."/>
            <person name="Allen A.E."/>
            <person name="Badger J.H."/>
            <person name="Grimwood J."/>
            <person name="Jabbari K."/>
            <person name="Kuo A."/>
            <person name="Maheswari U."/>
            <person name="Martens C."/>
            <person name="Maumus F."/>
            <person name="Otillar R.P."/>
            <person name="Rayko E."/>
            <person name="Salamov A."/>
            <person name="Vandepoele K."/>
            <person name="Beszteri B."/>
            <person name="Gruber A."/>
            <person name="Heijde M."/>
            <person name="Katinka M."/>
            <person name="Mock T."/>
            <person name="Valentin K."/>
            <person name="Verret F."/>
            <person name="Berges J.A."/>
            <person name="Brownlee C."/>
            <person name="Cadoret J.P."/>
            <person name="Chiovitti A."/>
            <person name="Choi C.J."/>
            <person name="Coesel S."/>
            <person name="De Martino A."/>
            <person name="Detter J.C."/>
            <person name="Durkin C."/>
            <person name="Falciatore A."/>
            <person name="Fournet J."/>
            <person name="Haruta M."/>
            <person name="Huysman M.J."/>
            <person name="Jenkins B.D."/>
            <person name="Jiroutova K."/>
            <person name="Jorgensen R.E."/>
            <person name="Joubert Y."/>
            <person name="Kaplan A."/>
            <person name="Kroger N."/>
            <person name="Kroth P.G."/>
            <person name="La Roche J."/>
            <person name="Lindquist E."/>
            <person name="Lommer M."/>
            <person name="Martin-Jezequel V."/>
            <person name="Lopez P.J."/>
            <person name="Lucas S."/>
            <person name="Mangogna M."/>
            <person name="McGinnis K."/>
            <person name="Medlin L.K."/>
            <person name="Montsant A."/>
            <person name="Oudot-Le Secq M.P."/>
            <person name="Napoli C."/>
            <person name="Obornik M."/>
            <person name="Parker M.S."/>
            <person name="Petit J.L."/>
            <person name="Porcel B.M."/>
            <person name="Poulsen N."/>
            <person name="Robison M."/>
            <person name="Rychlewski L."/>
            <person name="Rynearson T.A."/>
            <person name="Schmutz J."/>
            <person name="Shapiro H."/>
            <person name="Siaut M."/>
            <person name="Stanley M."/>
            <person name="Sussman M.R."/>
            <person name="Taylor A.R."/>
            <person name="Vardi A."/>
            <person name="von Dassow P."/>
            <person name="Vyverman W."/>
            <person name="Willis A."/>
            <person name="Wyrwicz L.S."/>
            <person name="Rokhsar D.S."/>
            <person name="Weissenbach J."/>
            <person name="Armbrust E.V."/>
            <person name="Green B.R."/>
            <person name="Van de Peer Y."/>
            <person name="Grigoriev I.V."/>
        </authorList>
    </citation>
    <scope>NUCLEOTIDE SEQUENCE [LARGE SCALE GENOMIC DNA]</scope>
    <source>
        <strain evidence="8 9">CCAP 1055/1</strain>
    </source>
</reference>
<evidence type="ECO:0000313" key="9">
    <source>
        <dbReference type="Proteomes" id="UP000000759"/>
    </source>
</evidence>
<feature type="transmembrane region" description="Helical" evidence="7">
    <location>
        <begin position="201"/>
        <end position="219"/>
    </location>
</feature>
<feature type="transmembrane region" description="Helical" evidence="7">
    <location>
        <begin position="255"/>
        <end position="275"/>
    </location>
</feature>
<feature type="transmembrane region" description="Helical" evidence="7">
    <location>
        <begin position="37"/>
        <end position="55"/>
    </location>
</feature>
<dbReference type="STRING" id="556484.B7G2D6"/>
<sequence>MREIPTDKIALYVGTVVVAATLTPFLSKFPRSRGKKVVYHIAFIAVSACMVLFIPDWVQHELFSPGGVLLIGIVIPVYESVVAACSLESKNTTSWLQFWIASGSFSFATEFMDDITTHLPNAGEHWYEFEFFLTGWLMLPFTDGSGLLYEKITLPYLAPPITKLKTKLEGWVQIFFVTVNTYYMWIMWYAFLRLSEEQRRFLVVGLGTVYPLAASTVALTTASGLHKDKEFWLTYWVCYSLLFVMMDYAENFIGRITGFYSVCAAATLYLFLPMFRGADVAFRKVLVPLSGQHENMLLHDALQVKLGIEAAIPQVQREKVMNRAASLFTVNTPKES</sequence>
<accession>B7G2D6</accession>
<dbReference type="AlphaFoldDB" id="B7G2D6"/>
<keyword evidence="5 7" id="KW-0472">Membrane</keyword>
<dbReference type="eggNOG" id="ENOG502SY00">
    <property type="taxonomic scope" value="Eukaryota"/>
</dbReference>
<dbReference type="GeneID" id="7202003"/>
<dbReference type="InParanoid" id="B7G2D6"/>
<dbReference type="PaxDb" id="2850-Phatr47080"/>
<dbReference type="GO" id="GO:0016020">
    <property type="term" value="C:membrane"/>
    <property type="evidence" value="ECO:0007669"/>
    <property type="project" value="UniProtKB-SubCell"/>
</dbReference>
<name>B7G2D6_PHATC</name>
<evidence type="ECO:0000256" key="1">
    <source>
        <dbReference type="ARBA" id="ARBA00004141"/>
    </source>
</evidence>
<dbReference type="Pfam" id="PF03134">
    <property type="entry name" value="TB2_DP1_HVA22"/>
    <property type="match status" value="2"/>
</dbReference>
<proteinExistence type="inferred from homology"/>
<evidence type="ECO:0000256" key="7">
    <source>
        <dbReference type="SAM" id="Phobius"/>
    </source>
</evidence>
<organism evidence="8 9">
    <name type="scientific">Phaeodactylum tricornutum (strain CCAP 1055/1)</name>
    <dbReference type="NCBI Taxonomy" id="556484"/>
    <lineage>
        <taxon>Eukaryota</taxon>
        <taxon>Sar</taxon>
        <taxon>Stramenopiles</taxon>
        <taxon>Ochrophyta</taxon>
        <taxon>Bacillariophyta</taxon>
        <taxon>Bacillariophyceae</taxon>
        <taxon>Bacillariophycidae</taxon>
        <taxon>Naviculales</taxon>
        <taxon>Phaeodactylaceae</taxon>
        <taxon>Phaeodactylum</taxon>
    </lineage>
</organism>
<evidence type="ECO:0000256" key="4">
    <source>
        <dbReference type="ARBA" id="ARBA00022989"/>
    </source>
</evidence>
<dbReference type="InterPro" id="IPR004345">
    <property type="entry name" value="TB2_DP1_HVA22"/>
</dbReference>
<feature type="transmembrane region" description="Helical" evidence="7">
    <location>
        <begin position="170"/>
        <end position="189"/>
    </location>
</feature>
<evidence type="ECO:0000256" key="3">
    <source>
        <dbReference type="ARBA" id="ARBA00022692"/>
    </source>
</evidence>
<protein>
    <submittedName>
        <fullName evidence="8">Uncharacterized protein</fullName>
    </submittedName>
</protein>
<keyword evidence="3 7" id="KW-0812">Transmembrane</keyword>
<comment type="subcellular location">
    <subcellularLocation>
        <location evidence="1 6">Membrane</location>
        <topology evidence="1 6">Multi-pass membrane protein</topology>
    </subcellularLocation>
</comment>
<dbReference type="OrthoDB" id="10009287at2759"/>
<evidence type="ECO:0000256" key="2">
    <source>
        <dbReference type="ARBA" id="ARBA00008573"/>
    </source>
</evidence>
<dbReference type="PANTHER" id="PTHR12300">
    <property type="entry name" value="HVA22-LIKE PROTEINS"/>
    <property type="match status" value="1"/>
</dbReference>
<evidence type="ECO:0000256" key="5">
    <source>
        <dbReference type="ARBA" id="ARBA00023136"/>
    </source>
</evidence>
<dbReference type="RefSeq" id="XP_002181191.1">
    <property type="nucleotide sequence ID" value="XM_002181155.1"/>
</dbReference>
<feature type="transmembrane region" description="Helical" evidence="7">
    <location>
        <begin position="67"/>
        <end position="87"/>
    </location>
</feature>
<reference evidence="9" key="2">
    <citation type="submission" date="2008-08" db="EMBL/GenBank/DDBJ databases">
        <authorList>
            <consortium name="Diatom Consortium"/>
            <person name="Grigoriev I."/>
            <person name="Grimwood J."/>
            <person name="Kuo A."/>
            <person name="Otillar R.P."/>
            <person name="Salamov A."/>
            <person name="Detter J.C."/>
            <person name="Lindquist E."/>
            <person name="Shapiro H."/>
            <person name="Lucas S."/>
            <person name="Glavina del Rio T."/>
            <person name="Pitluck S."/>
            <person name="Rokhsar D."/>
            <person name="Bowler C."/>
        </authorList>
    </citation>
    <scope>GENOME REANNOTATION</scope>
    <source>
        <strain evidence="9">CCAP 1055/1</strain>
    </source>
</reference>
<dbReference type="PANTHER" id="PTHR12300:SF161">
    <property type="entry name" value="RECEPTOR EXPRESSION-ENHANCING PROTEIN"/>
    <property type="match status" value="1"/>
</dbReference>
<dbReference type="Proteomes" id="UP000000759">
    <property type="component" value="Chromosome 12"/>
</dbReference>
<keyword evidence="9" id="KW-1185">Reference proteome</keyword>
<gene>
    <name evidence="8" type="ORF">PHATRDRAFT_47080</name>
</gene>
<evidence type="ECO:0000256" key="6">
    <source>
        <dbReference type="RuleBase" id="RU362006"/>
    </source>
</evidence>
<feature type="transmembrane region" description="Helical" evidence="7">
    <location>
        <begin position="6"/>
        <end position="25"/>
    </location>
</feature>
<dbReference type="KEGG" id="pti:PHATRDRAFT_47080"/>
<dbReference type="HOGENOM" id="CLU_827596_0_0_1"/>